<dbReference type="eggNOG" id="COG1834">
    <property type="taxonomic scope" value="Bacteria"/>
</dbReference>
<keyword evidence="2" id="KW-1185">Reference proteome</keyword>
<dbReference type="PANTHER" id="PTHR47271">
    <property type="entry name" value="ARGININE DEIMINASE"/>
    <property type="match status" value="1"/>
</dbReference>
<dbReference type="STRING" id="1002809.SSIL_0552"/>
<sequence length="284" mass="32434">MVKTVSNKSNVQCQSEYGILKQVVLCEPEYMEIKEVINDVQKKYEDDNIDQELAVKQHRNFEQALRNAGVEIIKLPPSKDHPEQVFTRDIGFTIGNHLFVSEMANPIRQGEEEVLAQWLNNNKIAYKNLSLHSIEGGDVIVDGNRVFVGISDRTCKKAIQNLQKELPDYEIIPIPFNPKYLHLDCVFNILSSEDALIFPEAFEPKIVNLLSSMYHLIEVSETEQFSMGTNVLSIGQNRVLSLPINRDVNYQMKQHGYEVLEVDFSEIIKSGGSFRCCSMPILRQ</sequence>
<dbReference type="GO" id="GO:0019546">
    <property type="term" value="P:L-arginine deiminase pathway"/>
    <property type="evidence" value="ECO:0007669"/>
    <property type="project" value="TreeGrafter"/>
</dbReference>
<reference evidence="1 2" key="2">
    <citation type="journal article" date="2012" name="J. Biosci. Bioeng.">
        <title>Complete genome sequence and characterization of the N-acylhomoserine lactone-degrading gene of the potato leaf-associated Solibacillus silvestris.</title>
        <authorList>
            <person name="Morohoshi T."/>
            <person name="Tominaga Y."/>
            <person name="Someya N."/>
            <person name="Ikeda T."/>
        </authorList>
    </citation>
    <scope>NUCLEOTIDE SEQUENCE [LARGE SCALE GENOMIC DNA]</scope>
    <source>
        <strain evidence="1 2">StLB046</strain>
    </source>
</reference>
<proteinExistence type="predicted"/>
<dbReference type="RefSeq" id="WP_008405565.1">
    <property type="nucleotide sequence ID" value="NC_018065.1"/>
</dbReference>
<reference evidence="2" key="1">
    <citation type="submission" date="2011-04" db="EMBL/GenBank/DDBJ databases">
        <title>Genome sequence of Solibacillus silvestris StLB046.</title>
        <authorList>
            <person name="Morohoshi T."/>
            <person name="Someya N."/>
            <person name="Ikeda T."/>
        </authorList>
    </citation>
    <scope>NUCLEOTIDE SEQUENCE [LARGE SCALE GENOMIC DNA]</scope>
    <source>
        <strain evidence="2">StLB046</strain>
    </source>
</reference>
<gene>
    <name evidence="1" type="ordered locus">SSIL_0552</name>
</gene>
<dbReference type="GO" id="GO:0016990">
    <property type="term" value="F:arginine deiminase activity"/>
    <property type="evidence" value="ECO:0007669"/>
    <property type="project" value="TreeGrafter"/>
</dbReference>
<accession>F2F8N4</accession>
<dbReference type="PATRIC" id="fig|1002809.3.peg.559"/>
<dbReference type="KEGG" id="siv:SSIL_0552"/>
<protein>
    <submittedName>
        <fullName evidence="1">N-Dimethylarginine dimethylaminohydrolase</fullName>
    </submittedName>
</protein>
<dbReference type="Gene3D" id="3.75.10.10">
    <property type="entry name" value="L-arginine/glycine Amidinotransferase, Chain A"/>
    <property type="match status" value="1"/>
</dbReference>
<dbReference type="Proteomes" id="UP000006691">
    <property type="component" value="Chromosome"/>
</dbReference>
<organism evidence="1 2">
    <name type="scientific">Solibacillus silvestris (strain StLB046)</name>
    <name type="common">Bacillus silvestris</name>
    <dbReference type="NCBI Taxonomy" id="1002809"/>
    <lineage>
        <taxon>Bacteria</taxon>
        <taxon>Bacillati</taxon>
        <taxon>Bacillota</taxon>
        <taxon>Bacilli</taxon>
        <taxon>Bacillales</taxon>
        <taxon>Caryophanaceae</taxon>
        <taxon>Solibacillus</taxon>
    </lineage>
</organism>
<evidence type="ECO:0000313" key="1">
    <source>
        <dbReference type="EMBL" id="BAK14975.1"/>
    </source>
</evidence>
<evidence type="ECO:0000313" key="2">
    <source>
        <dbReference type="Proteomes" id="UP000006691"/>
    </source>
</evidence>
<name>F2F8N4_SOLSS</name>
<dbReference type="SUPFAM" id="SSF55909">
    <property type="entry name" value="Pentein"/>
    <property type="match status" value="1"/>
</dbReference>
<dbReference type="PANTHER" id="PTHR47271:SF2">
    <property type="entry name" value="ARGININE DEIMINASE"/>
    <property type="match status" value="1"/>
</dbReference>
<dbReference type="Pfam" id="PF19420">
    <property type="entry name" value="DDAH_eukar"/>
    <property type="match status" value="1"/>
</dbReference>
<dbReference type="EMBL" id="AP012157">
    <property type="protein sequence ID" value="BAK14975.1"/>
    <property type="molecule type" value="Genomic_DNA"/>
</dbReference>
<dbReference type="HOGENOM" id="CLU_057463_2_0_9"/>
<dbReference type="AlphaFoldDB" id="F2F8N4"/>